<dbReference type="WBParaSite" id="SMTH1_62820.1">
    <property type="protein sequence ID" value="SMTH1_62820.1"/>
    <property type="gene ID" value="SMTH1_62820"/>
</dbReference>
<name>A0AA85BMP9_9TREM</name>
<sequence>METLDKIQERKNNKTAINNNRERTQKANVQAEYTEPNRQVKRNTEANKQKCVEELATTEEKLVRVVNMKQQCDTVKKLVGIYSKPERPVENKEDKTVIETGEQTNTWLEHFEEQLNWPAPSNLLAGYQSSTHMVD</sequence>
<feature type="region of interest" description="Disordered" evidence="1">
    <location>
        <begin position="1"/>
        <end position="45"/>
    </location>
</feature>
<accession>A0AA85BMP9</accession>
<evidence type="ECO:0000313" key="2">
    <source>
        <dbReference type="Proteomes" id="UP000050791"/>
    </source>
</evidence>
<proteinExistence type="predicted"/>
<dbReference type="Proteomes" id="UP000050791">
    <property type="component" value="Unassembled WGS sequence"/>
</dbReference>
<evidence type="ECO:0000256" key="1">
    <source>
        <dbReference type="SAM" id="MobiDB-lite"/>
    </source>
</evidence>
<feature type="compositionally biased region" description="Basic and acidic residues" evidence="1">
    <location>
        <begin position="1"/>
        <end position="12"/>
    </location>
</feature>
<reference evidence="3" key="1">
    <citation type="submission" date="2023-11" db="UniProtKB">
        <authorList>
            <consortium name="WormBaseParasite"/>
        </authorList>
    </citation>
    <scope>IDENTIFICATION</scope>
</reference>
<protein>
    <submittedName>
        <fullName evidence="3">Uncharacterized protein</fullName>
    </submittedName>
</protein>
<dbReference type="AlphaFoldDB" id="A0AA85BMP9"/>
<evidence type="ECO:0000313" key="3">
    <source>
        <dbReference type="WBParaSite" id="SMTH1_62820.1"/>
    </source>
</evidence>
<organism evidence="2 3">
    <name type="scientific">Schistosoma mattheei</name>
    <dbReference type="NCBI Taxonomy" id="31246"/>
    <lineage>
        <taxon>Eukaryota</taxon>
        <taxon>Metazoa</taxon>
        <taxon>Spiralia</taxon>
        <taxon>Lophotrochozoa</taxon>
        <taxon>Platyhelminthes</taxon>
        <taxon>Trematoda</taxon>
        <taxon>Digenea</taxon>
        <taxon>Strigeidida</taxon>
        <taxon>Schistosomatoidea</taxon>
        <taxon>Schistosomatidae</taxon>
        <taxon>Schistosoma</taxon>
    </lineage>
</organism>